<keyword evidence="5 6" id="KW-0472">Membrane</keyword>
<organism evidence="7 8">
    <name type="scientific">Desulfosporosinus nitroreducens</name>
    <dbReference type="NCBI Taxonomy" id="2018668"/>
    <lineage>
        <taxon>Bacteria</taxon>
        <taxon>Bacillati</taxon>
        <taxon>Bacillota</taxon>
        <taxon>Clostridia</taxon>
        <taxon>Eubacteriales</taxon>
        <taxon>Desulfitobacteriaceae</taxon>
        <taxon>Desulfosporosinus</taxon>
    </lineage>
</organism>
<keyword evidence="3 6" id="KW-0812">Transmembrane</keyword>
<feature type="transmembrane region" description="Helical" evidence="6">
    <location>
        <begin position="195"/>
        <end position="213"/>
    </location>
</feature>
<evidence type="ECO:0000313" key="8">
    <source>
        <dbReference type="Proteomes" id="UP001176021"/>
    </source>
</evidence>
<dbReference type="PANTHER" id="PTHR47089:SF1">
    <property type="entry name" value="GUANOSINE ABC TRANSPORTER PERMEASE PROTEIN NUPP"/>
    <property type="match status" value="1"/>
</dbReference>
<feature type="transmembrane region" description="Helical" evidence="6">
    <location>
        <begin position="12"/>
        <end position="37"/>
    </location>
</feature>
<dbReference type="CDD" id="cd06580">
    <property type="entry name" value="TM_PBP1_transp_TpRbsC_like"/>
    <property type="match status" value="1"/>
</dbReference>
<accession>A0ABT8QW72</accession>
<evidence type="ECO:0000256" key="3">
    <source>
        <dbReference type="ARBA" id="ARBA00022692"/>
    </source>
</evidence>
<dbReference type="Pfam" id="PF02653">
    <property type="entry name" value="BPD_transp_2"/>
    <property type="match status" value="1"/>
</dbReference>
<sequence>MLKVWTVTKRILVSILPSVVAVALAFGVGALLLLVAGKHPGEAFSTLFMGALGSPNRIAETLVRAVPLMILALGISIAFKSQIWNIGGDGQFMMGATCAVFVGLNLNLAPVLLWPVTFLAAFLGGGLWGGLAGLMRAKFNANEVITTLMLNYITMHLLSWLIRGPMMDPNGQGFPQTALLAQPLQLPILFGGTRLHFGLIIGLLIMAAGYFFWRTTVGLKIELVGESEHVARYCGIQVPRTIILTMFISAGLAGIAGWNEVFGVQYRLLDDISSGFGNLAIVVALLGNLHPLGIVISAFFFAALMVGGNTMQLMVGIPFSLVTVIQGLVIIFVISRVVYTQWRDGLAIRRFNSRVSGQSSGRSH</sequence>
<comment type="caution">
    <text evidence="7">The sequence shown here is derived from an EMBL/GenBank/DDBJ whole genome shotgun (WGS) entry which is preliminary data.</text>
</comment>
<feature type="transmembrane region" description="Helical" evidence="6">
    <location>
        <begin position="86"/>
        <end position="106"/>
    </location>
</feature>
<dbReference type="InterPro" id="IPR001851">
    <property type="entry name" value="ABC_transp_permease"/>
</dbReference>
<feature type="transmembrane region" description="Helical" evidence="6">
    <location>
        <begin position="112"/>
        <end position="132"/>
    </location>
</feature>
<proteinExistence type="predicted"/>
<protein>
    <submittedName>
        <fullName evidence="7">ABC transporter permease</fullName>
    </submittedName>
</protein>
<gene>
    <name evidence="7" type="ORF">M8H41_22455</name>
</gene>
<reference evidence="7" key="1">
    <citation type="submission" date="2022-05" db="EMBL/GenBank/DDBJ databases">
        <title>Expanded diversity of anoxic marine methylotrophy in a Black Sea sulfate reducing microorganism.</title>
        <authorList>
            <person name="Fischer P.Q."/>
            <person name="Stams A.J.M."/>
            <person name="Villanueva L."/>
            <person name="Sousa D.Z."/>
        </authorList>
    </citation>
    <scope>NUCLEOTIDE SEQUENCE</scope>
    <source>
        <strain evidence="7">P130</strain>
    </source>
</reference>
<evidence type="ECO:0000256" key="1">
    <source>
        <dbReference type="ARBA" id="ARBA00004651"/>
    </source>
</evidence>
<feature type="transmembrane region" description="Helical" evidence="6">
    <location>
        <begin position="279"/>
        <end position="306"/>
    </location>
</feature>
<dbReference type="PANTHER" id="PTHR47089">
    <property type="entry name" value="ABC TRANSPORTER, PERMEASE PROTEIN"/>
    <property type="match status" value="1"/>
</dbReference>
<feature type="transmembrane region" description="Helical" evidence="6">
    <location>
        <begin position="313"/>
        <end position="334"/>
    </location>
</feature>
<evidence type="ECO:0000313" key="7">
    <source>
        <dbReference type="EMBL" id="MDO0825576.1"/>
    </source>
</evidence>
<feature type="transmembrane region" description="Helical" evidence="6">
    <location>
        <begin position="144"/>
        <end position="162"/>
    </location>
</feature>
<evidence type="ECO:0000256" key="2">
    <source>
        <dbReference type="ARBA" id="ARBA00022475"/>
    </source>
</evidence>
<dbReference type="Proteomes" id="UP001176021">
    <property type="component" value="Unassembled WGS sequence"/>
</dbReference>
<evidence type="ECO:0000256" key="4">
    <source>
        <dbReference type="ARBA" id="ARBA00022989"/>
    </source>
</evidence>
<comment type="subcellular location">
    <subcellularLocation>
        <location evidence="1">Cell membrane</location>
        <topology evidence="1">Multi-pass membrane protein</topology>
    </subcellularLocation>
</comment>
<name>A0ABT8QW72_9FIRM</name>
<evidence type="ECO:0000256" key="6">
    <source>
        <dbReference type="SAM" id="Phobius"/>
    </source>
</evidence>
<evidence type="ECO:0000256" key="5">
    <source>
        <dbReference type="ARBA" id="ARBA00023136"/>
    </source>
</evidence>
<dbReference type="RefSeq" id="WP_302050120.1">
    <property type="nucleotide sequence ID" value="NZ_JAMJEV010000028.1"/>
</dbReference>
<dbReference type="EMBL" id="JAMJEV010000028">
    <property type="protein sequence ID" value="MDO0825576.1"/>
    <property type="molecule type" value="Genomic_DNA"/>
</dbReference>
<feature type="transmembrane region" description="Helical" evidence="6">
    <location>
        <begin position="241"/>
        <end position="259"/>
    </location>
</feature>
<keyword evidence="2" id="KW-1003">Cell membrane</keyword>
<feature type="transmembrane region" description="Helical" evidence="6">
    <location>
        <begin position="57"/>
        <end position="79"/>
    </location>
</feature>
<keyword evidence="8" id="KW-1185">Reference proteome</keyword>
<keyword evidence="4 6" id="KW-1133">Transmembrane helix</keyword>